<accession>A0A934VSS0</accession>
<comment type="caution">
    <text evidence="3">The sequence shown here is derived from an EMBL/GenBank/DDBJ whole genome shotgun (WGS) entry which is preliminary data.</text>
</comment>
<reference evidence="3" key="1">
    <citation type="submission" date="2021-01" db="EMBL/GenBank/DDBJ databases">
        <title>Modified the classification status of verrucomicrobia.</title>
        <authorList>
            <person name="Feng X."/>
        </authorList>
    </citation>
    <scope>NUCLEOTIDE SEQUENCE</scope>
    <source>
        <strain evidence="3">KCTC 22041</strain>
    </source>
</reference>
<keyword evidence="2" id="KW-1133">Transmembrane helix</keyword>
<evidence type="ECO:0000256" key="2">
    <source>
        <dbReference type="SAM" id="Phobius"/>
    </source>
</evidence>
<protein>
    <submittedName>
        <fullName evidence="3">Uncharacterized protein</fullName>
    </submittedName>
</protein>
<feature type="coiled-coil region" evidence="1">
    <location>
        <begin position="48"/>
        <end position="75"/>
    </location>
</feature>
<organism evidence="3 4">
    <name type="scientific">Luteolibacter pohnpeiensis</name>
    <dbReference type="NCBI Taxonomy" id="454153"/>
    <lineage>
        <taxon>Bacteria</taxon>
        <taxon>Pseudomonadati</taxon>
        <taxon>Verrucomicrobiota</taxon>
        <taxon>Verrucomicrobiia</taxon>
        <taxon>Verrucomicrobiales</taxon>
        <taxon>Verrucomicrobiaceae</taxon>
        <taxon>Luteolibacter</taxon>
    </lineage>
</organism>
<name>A0A934VSS0_9BACT</name>
<dbReference type="Proteomes" id="UP000603141">
    <property type="component" value="Unassembled WGS sequence"/>
</dbReference>
<evidence type="ECO:0000313" key="4">
    <source>
        <dbReference type="Proteomes" id="UP000603141"/>
    </source>
</evidence>
<feature type="transmembrane region" description="Helical" evidence="2">
    <location>
        <begin position="6"/>
        <end position="23"/>
    </location>
</feature>
<dbReference type="AlphaFoldDB" id="A0A934VSS0"/>
<dbReference type="RefSeq" id="WP_200273976.1">
    <property type="nucleotide sequence ID" value="NZ_JAENIJ010000065.1"/>
</dbReference>
<dbReference type="EMBL" id="JAENIJ010000065">
    <property type="protein sequence ID" value="MBK1884616.1"/>
    <property type="molecule type" value="Genomic_DNA"/>
</dbReference>
<keyword evidence="4" id="KW-1185">Reference proteome</keyword>
<keyword evidence="2" id="KW-0472">Membrane</keyword>
<sequence>MSPIETLLVAAVSTLAGVIVWLYKSQETARANAHKETRAQMVALEGRITESEKHVEECDKDRENLRTRVAVLEDREKRKVQCPKADCPLRLP</sequence>
<proteinExistence type="predicted"/>
<evidence type="ECO:0000313" key="3">
    <source>
        <dbReference type="EMBL" id="MBK1884616.1"/>
    </source>
</evidence>
<keyword evidence="2" id="KW-0812">Transmembrane</keyword>
<evidence type="ECO:0000256" key="1">
    <source>
        <dbReference type="SAM" id="Coils"/>
    </source>
</evidence>
<keyword evidence="1" id="KW-0175">Coiled coil</keyword>
<gene>
    <name evidence="3" type="ORF">JIN85_19525</name>
</gene>